<dbReference type="GO" id="GO:0008270">
    <property type="term" value="F:zinc ion binding"/>
    <property type="evidence" value="ECO:0007669"/>
    <property type="project" value="UniProtKB-UniRule"/>
</dbReference>
<sequence>MENPPSSREKPPQLDDFCRICLLREPSLRPLSVPLSGVMIPEMLYKVTGTMLNLQEQLPRVICERCLVKLELAFSVAEEFRRQEEKLRLFWFKGGVLVDELVAYQRTEESRVKGHSEEVIERLTVGRLDPVDNDTILKQDLEVKQEASEFCIEILSDDSADEQQQPDVGEPPSPAESEQEQDDNVNDSDYVPDDMVQLDEDGYSDSSHADPFKSQPRLQAHQKIHEQRKDPLPSSSFTGKKKFWSWCKFCGKGFGREDRLEQHEATHEKGRSDGNAPVNVYHKLEQILAKQRQKQQMECEFCPRTFRNETELAQHLEKRHNDQLYEKSDNADGRLKCSRCGRTFENDYKFGMHMKKHANVDSGKFKCVNCDHAFGTKFELLRHMLRYEKQSEWQKACEKMTPPLTIDTGVKPFFKCPVCENVFVSRSNYFQHAQTHTEGWPKAQRKSNSVGKAESSGATTVLFSSQESYEIHLQQGHRDEGAPGQPTNQESDHPSDLPIIREVAGSYVKEEVPIEESHTAHEILSMDEYEREPPKPEQIVNKMETDHDEVDNLGSEYATEFSIEMLSDDSDDEALEPPTSGAESTSKSWKCNICGIVINTTTDASVTRHMLMHENIQNGSYECEVCNKRYGFNPGLQQHRRIVHNLKPQASDDSFECEQCKKYIKKTKYTFHLSCHRNIKLRTIVCEKCDKAFGAKQYLQSHMMTRACEKVSRSQSRNTL</sequence>
<dbReference type="InParanoid" id="B0WZG2"/>
<keyword evidence="7" id="KW-0539">Nucleus</keyword>
<feature type="binding site" evidence="9">
    <location>
        <position position="21"/>
    </location>
    <ligand>
        <name>Zn(2+)</name>
        <dbReference type="ChEBI" id="CHEBI:29105"/>
    </ligand>
</feature>
<feature type="binding site" evidence="9">
    <location>
        <position position="66"/>
    </location>
    <ligand>
        <name>Zn(2+)</name>
        <dbReference type="ChEBI" id="CHEBI:29105"/>
    </ligand>
</feature>
<organism>
    <name type="scientific">Culex quinquefasciatus</name>
    <name type="common">Southern house mosquito</name>
    <name type="synonym">Culex pungens</name>
    <dbReference type="NCBI Taxonomy" id="7176"/>
    <lineage>
        <taxon>Eukaryota</taxon>
        <taxon>Metazoa</taxon>
        <taxon>Ecdysozoa</taxon>
        <taxon>Arthropoda</taxon>
        <taxon>Hexapoda</taxon>
        <taxon>Insecta</taxon>
        <taxon>Pterygota</taxon>
        <taxon>Neoptera</taxon>
        <taxon>Endopterygota</taxon>
        <taxon>Diptera</taxon>
        <taxon>Nematocera</taxon>
        <taxon>Culicoidea</taxon>
        <taxon>Culicidae</taxon>
        <taxon>Culicinae</taxon>
        <taxon>Culicini</taxon>
        <taxon>Culex</taxon>
        <taxon>Culex</taxon>
    </lineage>
</organism>
<dbReference type="AlphaFoldDB" id="B0WZG2"/>
<feature type="binding site" evidence="9">
    <location>
        <position position="63"/>
    </location>
    <ligand>
        <name>Zn(2+)</name>
        <dbReference type="ChEBI" id="CHEBI:29105"/>
    </ligand>
</feature>
<evidence type="ECO:0000256" key="7">
    <source>
        <dbReference type="ARBA" id="ARBA00023242"/>
    </source>
</evidence>
<dbReference type="GO" id="GO:0000978">
    <property type="term" value="F:RNA polymerase II cis-regulatory region sequence-specific DNA binding"/>
    <property type="evidence" value="ECO:0007669"/>
    <property type="project" value="TreeGrafter"/>
</dbReference>
<evidence type="ECO:0000256" key="3">
    <source>
        <dbReference type="ARBA" id="ARBA00022737"/>
    </source>
</evidence>
<name>B0WZG2_CULQU</name>
<dbReference type="SMART" id="SM00868">
    <property type="entry name" value="zf-AD"/>
    <property type="match status" value="1"/>
</dbReference>
<dbReference type="PROSITE" id="PS00028">
    <property type="entry name" value="ZINC_FINGER_C2H2_1"/>
    <property type="match status" value="5"/>
</dbReference>
<feature type="domain" description="C2H2-type" evidence="11">
    <location>
        <begin position="297"/>
        <end position="325"/>
    </location>
</feature>
<proteinExistence type="predicted"/>
<dbReference type="InterPro" id="IPR013087">
    <property type="entry name" value="Znf_C2H2_type"/>
</dbReference>
<evidence type="ECO:0000256" key="4">
    <source>
        <dbReference type="ARBA" id="ARBA00022833"/>
    </source>
</evidence>
<dbReference type="InterPro" id="IPR036236">
    <property type="entry name" value="Znf_C2H2_sf"/>
</dbReference>
<dbReference type="EMBL" id="DS232207">
    <property type="protein sequence ID" value="EDS37476.1"/>
    <property type="molecule type" value="Genomic_DNA"/>
</dbReference>
<evidence type="ECO:0000256" key="2">
    <source>
        <dbReference type="ARBA" id="ARBA00022723"/>
    </source>
</evidence>
<dbReference type="eggNOG" id="KOG1721">
    <property type="taxonomic scope" value="Eukaryota"/>
</dbReference>
<evidence type="ECO:0000259" key="12">
    <source>
        <dbReference type="PROSITE" id="PS51915"/>
    </source>
</evidence>
<evidence type="ECO:0000313" key="13">
    <source>
        <dbReference type="EMBL" id="EDS37476.1"/>
    </source>
</evidence>
<evidence type="ECO:0000313" key="14">
    <source>
        <dbReference type="EnsemblMetazoa" id="CPIJ012592-PA"/>
    </source>
</evidence>
<evidence type="ECO:0000256" key="1">
    <source>
        <dbReference type="ARBA" id="ARBA00004123"/>
    </source>
</evidence>
<dbReference type="PANTHER" id="PTHR24399:SF23">
    <property type="entry name" value="C2H2-TYPE DOMAIN-CONTAINING PROTEIN"/>
    <property type="match status" value="1"/>
</dbReference>
<evidence type="ECO:0000256" key="6">
    <source>
        <dbReference type="ARBA" id="ARBA00023163"/>
    </source>
</evidence>
<keyword evidence="6" id="KW-0804">Transcription</keyword>
<feature type="domain" description="C2H2-type" evidence="11">
    <location>
        <begin position="621"/>
        <end position="649"/>
    </location>
</feature>
<keyword evidence="5" id="KW-0805">Transcription regulation</keyword>
<feature type="region of interest" description="Disordered" evidence="10">
    <location>
        <begin position="472"/>
        <end position="497"/>
    </location>
</feature>
<accession>B0WZG2</accession>
<dbReference type="VEuPathDB" id="VectorBase:CQUJHB014382"/>
<dbReference type="HOGENOM" id="CLU_342326_0_0_1"/>
<dbReference type="GO" id="GO:0001227">
    <property type="term" value="F:DNA-binding transcription repressor activity, RNA polymerase II-specific"/>
    <property type="evidence" value="ECO:0007669"/>
    <property type="project" value="TreeGrafter"/>
</dbReference>
<feature type="region of interest" description="Disordered" evidence="10">
    <location>
        <begin position="435"/>
        <end position="458"/>
    </location>
</feature>
<keyword evidence="8" id="KW-0863">Zinc-finger</keyword>
<evidence type="ECO:0000256" key="10">
    <source>
        <dbReference type="SAM" id="MobiDB-lite"/>
    </source>
</evidence>
<feature type="region of interest" description="Disordered" evidence="10">
    <location>
        <begin position="158"/>
        <end position="236"/>
    </location>
</feature>
<reference evidence="14" key="2">
    <citation type="submission" date="2021-02" db="UniProtKB">
        <authorList>
            <consortium name="EnsemblMetazoa"/>
        </authorList>
    </citation>
    <scope>IDENTIFICATION</scope>
    <source>
        <strain evidence="14">JHB</strain>
    </source>
</reference>
<feature type="region of interest" description="Disordered" evidence="10">
    <location>
        <begin position="567"/>
        <end position="586"/>
    </location>
</feature>
<dbReference type="SUPFAM" id="SSF57716">
    <property type="entry name" value="Glucocorticoid receptor-like (DNA-binding domain)"/>
    <property type="match status" value="1"/>
</dbReference>
<dbReference type="Gene3D" id="3.30.160.60">
    <property type="entry name" value="Classic Zinc Finger"/>
    <property type="match status" value="5"/>
</dbReference>
<keyword evidence="15" id="KW-1185">Reference proteome</keyword>
<keyword evidence="4 9" id="KW-0862">Zinc</keyword>
<feature type="domain" description="C2H2-type" evidence="11">
    <location>
        <begin position="245"/>
        <end position="272"/>
    </location>
</feature>
<dbReference type="Pfam" id="PF07776">
    <property type="entry name" value="zf-AD"/>
    <property type="match status" value="1"/>
</dbReference>
<feature type="binding site" evidence="9">
    <location>
        <position position="18"/>
    </location>
    <ligand>
        <name>Zn(2+)</name>
        <dbReference type="ChEBI" id="CHEBI:29105"/>
    </ligand>
</feature>
<dbReference type="GO" id="GO:0005654">
    <property type="term" value="C:nucleoplasm"/>
    <property type="evidence" value="ECO:0007669"/>
    <property type="project" value="TreeGrafter"/>
</dbReference>
<keyword evidence="3" id="KW-0677">Repeat</keyword>
<comment type="subcellular location">
    <subcellularLocation>
        <location evidence="1">Nucleus</location>
    </subcellularLocation>
</comment>
<dbReference type="Pfam" id="PF00096">
    <property type="entry name" value="zf-C2H2"/>
    <property type="match status" value="1"/>
</dbReference>
<gene>
    <name evidence="14" type="primary">6045406</name>
    <name evidence="13" type="ORF">CpipJ_CPIJ012592</name>
</gene>
<feature type="domain" description="C2H2-type" evidence="11">
    <location>
        <begin position="684"/>
        <end position="711"/>
    </location>
</feature>
<dbReference type="PANTHER" id="PTHR24399">
    <property type="entry name" value="ZINC FINGER AND BTB DOMAIN-CONTAINING"/>
    <property type="match status" value="1"/>
</dbReference>
<dbReference type="EnsemblMetazoa" id="CPIJ012592-RA">
    <property type="protein sequence ID" value="CPIJ012592-PA"/>
    <property type="gene ID" value="CPIJ012592"/>
</dbReference>
<evidence type="ECO:0000256" key="9">
    <source>
        <dbReference type="PROSITE-ProRule" id="PRU01263"/>
    </source>
</evidence>
<keyword evidence="2 9" id="KW-0479">Metal-binding</keyword>
<reference evidence="13" key="1">
    <citation type="submission" date="2007-03" db="EMBL/GenBank/DDBJ databases">
        <title>Annotation of Culex pipiens quinquefasciatus.</title>
        <authorList>
            <consortium name="The Broad Institute Genome Sequencing Platform"/>
            <person name="Atkinson P.W."/>
            <person name="Hemingway J."/>
            <person name="Christensen B.M."/>
            <person name="Higgs S."/>
            <person name="Kodira C."/>
            <person name="Hannick L."/>
            <person name="Megy K."/>
            <person name="O'Leary S."/>
            <person name="Pearson M."/>
            <person name="Haas B.J."/>
            <person name="Mauceli E."/>
            <person name="Wortman J.R."/>
            <person name="Lee N.H."/>
            <person name="Guigo R."/>
            <person name="Stanke M."/>
            <person name="Alvarado L."/>
            <person name="Amedeo P."/>
            <person name="Antoine C.H."/>
            <person name="Arensburger P."/>
            <person name="Bidwell S.L."/>
            <person name="Crawford M."/>
            <person name="Camaro F."/>
            <person name="Devon K."/>
            <person name="Engels R."/>
            <person name="Hammond M."/>
            <person name="Howarth C."/>
            <person name="Koehrsen M."/>
            <person name="Lawson D."/>
            <person name="Montgomery P."/>
            <person name="Nene V."/>
            <person name="Nusbaum C."/>
            <person name="Puiu D."/>
            <person name="Romero-Severson J."/>
            <person name="Severson D.W."/>
            <person name="Shumway M."/>
            <person name="Sisk P."/>
            <person name="Stolte C."/>
            <person name="Zeng Q."/>
            <person name="Eisenstadt E."/>
            <person name="Fraser-Liggett C."/>
            <person name="Strausberg R."/>
            <person name="Galagan J."/>
            <person name="Birren B."/>
            <person name="Collins F.H."/>
        </authorList>
    </citation>
    <scope>NUCLEOTIDE SEQUENCE [LARGE SCALE GENOMIC DNA]</scope>
    <source>
        <strain evidence="13">JHB</strain>
    </source>
</reference>
<dbReference type="SMART" id="SM00355">
    <property type="entry name" value="ZnF_C2H2"/>
    <property type="match status" value="9"/>
</dbReference>
<dbReference type="InterPro" id="IPR012934">
    <property type="entry name" value="Znf_AD"/>
</dbReference>
<evidence type="ECO:0000259" key="11">
    <source>
        <dbReference type="PROSITE" id="PS50157"/>
    </source>
</evidence>
<dbReference type="VEuPathDB" id="VectorBase:CPIJ012592"/>
<dbReference type="KEGG" id="cqu:CpipJ_CPIJ012592"/>
<evidence type="ECO:0000256" key="8">
    <source>
        <dbReference type="PROSITE-ProRule" id="PRU00042"/>
    </source>
</evidence>
<dbReference type="PROSITE" id="PS51915">
    <property type="entry name" value="ZAD"/>
    <property type="match status" value="1"/>
</dbReference>
<feature type="domain" description="ZAD" evidence="12">
    <location>
        <begin position="16"/>
        <end position="90"/>
    </location>
</feature>
<protein>
    <submittedName>
        <fullName evidence="13 14">Zinc finger protein</fullName>
    </submittedName>
</protein>
<feature type="compositionally biased region" description="Polar residues" evidence="10">
    <location>
        <begin position="446"/>
        <end position="458"/>
    </location>
</feature>
<evidence type="ECO:0000313" key="15">
    <source>
        <dbReference type="Proteomes" id="UP000002320"/>
    </source>
</evidence>
<feature type="domain" description="C2H2-type" evidence="11">
    <location>
        <begin position="335"/>
        <end position="362"/>
    </location>
</feature>
<feature type="compositionally biased region" description="Acidic residues" evidence="10">
    <location>
        <begin position="177"/>
        <end position="203"/>
    </location>
</feature>
<evidence type="ECO:0000256" key="5">
    <source>
        <dbReference type="ARBA" id="ARBA00023015"/>
    </source>
</evidence>
<dbReference type="PROSITE" id="PS50157">
    <property type="entry name" value="ZINC_FINGER_C2H2_2"/>
    <property type="match status" value="6"/>
</dbReference>
<feature type="domain" description="C2H2-type" evidence="11">
    <location>
        <begin position="414"/>
        <end position="441"/>
    </location>
</feature>
<dbReference type="Proteomes" id="UP000002320">
    <property type="component" value="Unassembled WGS sequence"/>
</dbReference>
<dbReference type="SUPFAM" id="SSF57667">
    <property type="entry name" value="beta-beta-alpha zinc fingers"/>
    <property type="match status" value="3"/>
</dbReference>